<dbReference type="Proteomes" id="UP001221898">
    <property type="component" value="Unassembled WGS sequence"/>
</dbReference>
<reference evidence="6" key="1">
    <citation type="journal article" date="2023" name="Science">
        <title>Genome structures resolve the early diversification of teleost fishes.</title>
        <authorList>
            <person name="Parey E."/>
            <person name="Louis A."/>
            <person name="Montfort J."/>
            <person name="Bouchez O."/>
            <person name="Roques C."/>
            <person name="Iampietro C."/>
            <person name="Lluch J."/>
            <person name="Castinel A."/>
            <person name="Donnadieu C."/>
            <person name="Desvignes T."/>
            <person name="Floi Bucao C."/>
            <person name="Jouanno E."/>
            <person name="Wen M."/>
            <person name="Mejri S."/>
            <person name="Dirks R."/>
            <person name="Jansen H."/>
            <person name="Henkel C."/>
            <person name="Chen W.J."/>
            <person name="Zahm M."/>
            <person name="Cabau C."/>
            <person name="Klopp C."/>
            <person name="Thompson A.W."/>
            <person name="Robinson-Rechavi M."/>
            <person name="Braasch I."/>
            <person name="Lecointre G."/>
            <person name="Bobe J."/>
            <person name="Postlethwait J.H."/>
            <person name="Berthelot C."/>
            <person name="Roest Crollius H."/>
            <person name="Guiguen Y."/>
        </authorList>
    </citation>
    <scope>NUCLEOTIDE SEQUENCE</scope>
    <source>
        <strain evidence="6">NC1722</strain>
    </source>
</reference>
<accession>A0AAD7SJJ2</accession>
<keyword evidence="3" id="KW-1133">Transmembrane helix</keyword>
<keyword evidence="7" id="KW-1185">Reference proteome</keyword>
<dbReference type="AlphaFoldDB" id="A0AAD7SJJ2"/>
<dbReference type="PROSITE" id="PS50024">
    <property type="entry name" value="SEA"/>
    <property type="match status" value="1"/>
</dbReference>
<name>A0AAD7SJJ2_9TELE</name>
<keyword evidence="3" id="KW-0472">Membrane</keyword>
<evidence type="ECO:0000259" key="4">
    <source>
        <dbReference type="PROSITE" id="PS50024"/>
    </source>
</evidence>
<evidence type="ECO:0000259" key="5">
    <source>
        <dbReference type="PROSITE" id="PS50026"/>
    </source>
</evidence>
<evidence type="ECO:0000256" key="1">
    <source>
        <dbReference type="PROSITE-ProRule" id="PRU00076"/>
    </source>
</evidence>
<feature type="domain" description="EGF-like" evidence="5">
    <location>
        <begin position="307"/>
        <end position="345"/>
    </location>
</feature>
<gene>
    <name evidence="6" type="ORF">AAFF_G00346850</name>
</gene>
<dbReference type="EMBL" id="JAINUG010000056">
    <property type="protein sequence ID" value="KAJ8403817.1"/>
    <property type="molecule type" value="Genomic_DNA"/>
</dbReference>
<feature type="region of interest" description="Disordered" evidence="2">
    <location>
        <begin position="1"/>
        <end position="106"/>
    </location>
</feature>
<protein>
    <submittedName>
        <fullName evidence="6">Uncharacterized protein</fullName>
    </submittedName>
</protein>
<sequence length="619" mass="67392">MSSSRQITTGGPPISSATTNKLSFTTLGTLTPITSTRTTRPISSSQTTPAVTTKGPAVTAATSTLTNTSPEGTSSQITTSKRSTVKLSNTPTLSVTSAHRTTQKSTTASFTVCEGSRVTDIRLDRVSSKEIDVSWSGDNLRPEYNVKLKQGSNSIEQVETENKAQFKDLLPGVTYTLTIEYLSCSTMEEITRNITTAANIFESSTRIPGREFDPDYKNQSSQQFKIFAAYFKEEVKANVPSDYQDLINANDMRVVVTEIRRGSVIVNFDLVTSVRIELVTSSVEKNIINALNMSALGVDLNQTTVREADICERGDHMCSENGNCIRDGPSYVCECRAAFTDQNPSVPGTDCQKDALTTTSPTSHQTTDNGNDNCGGMCSSLAECTLIGPGSYGCRCFAGLIDENTLNPGKLCRDPVHCFGEDTNLCLSGNKCLLSRAVCSLKNLFKSTVELKSWEFIPAYYNTKSQDWIIISTNFTITVVNRMRSVLSDKSFDLSIVGFQRGSVVARLVFGFNGDITQDTKTLETALQDVVRANLDKSALVTVEELSLGENNSGRGWRVATIILGVLLGFILLLILVAGVTFALRRRVNLSTSYKVQQTAYDGHIVPTGTLGNYIYQDV</sequence>
<dbReference type="PROSITE" id="PS50026">
    <property type="entry name" value="EGF_3"/>
    <property type="match status" value="1"/>
</dbReference>
<evidence type="ECO:0000256" key="3">
    <source>
        <dbReference type="SAM" id="Phobius"/>
    </source>
</evidence>
<dbReference type="InterPro" id="IPR000742">
    <property type="entry name" value="EGF"/>
</dbReference>
<dbReference type="GO" id="GO:0071944">
    <property type="term" value="C:cell periphery"/>
    <property type="evidence" value="ECO:0007669"/>
    <property type="project" value="UniProtKB-ARBA"/>
</dbReference>
<proteinExistence type="predicted"/>
<feature type="transmembrane region" description="Helical" evidence="3">
    <location>
        <begin position="557"/>
        <end position="584"/>
    </location>
</feature>
<feature type="domain" description="SEA" evidence="4">
    <location>
        <begin position="197"/>
        <end position="312"/>
    </location>
</feature>
<feature type="compositionally biased region" description="Polar residues" evidence="2">
    <location>
        <begin position="60"/>
        <end position="106"/>
    </location>
</feature>
<evidence type="ECO:0000313" key="6">
    <source>
        <dbReference type="EMBL" id="KAJ8403817.1"/>
    </source>
</evidence>
<feature type="compositionally biased region" description="Low complexity" evidence="2">
    <location>
        <begin position="25"/>
        <end position="48"/>
    </location>
</feature>
<keyword evidence="1" id="KW-0245">EGF-like domain</keyword>
<feature type="compositionally biased region" description="Polar residues" evidence="2">
    <location>
        <begin position="1"/>
        <end position="24"/>
    </location>
</feature>
<evidence type="ECO:0000313" key="7">
    <source>
        <dbReference type="Proteomes" id="UP001221898"/>
    </source>
</evidence>
<keyword evidence="3" id="KW-0812">Transmembrane</keyword>
<evidence type="ECO:0000256" key="2">
    <source>
        <dbReference type="SAM" id="MobiDB-lite"/>
    </source>
</evidence>
<comment type="caution">
    <text evidence="1">Lacks conserved residue(s) required for the propagation of feature annotation.</text>
</comment>
<dbReference type="SMART" id="SM00181">
    <property type="entry name" value="EGF"/>
    <property type="match status" value="2"/>
</dbReference>
<comment type="caution">
    <text evidence="6">The sequence shown here is derived from an EMBL/GenBank/DDBJ whole genome shotgun (WGS) entry which is preliminary data.</text>
</comment>
<organism evidence="6 7">
    <name type="scientific">Aldrovandia affinis</name>
    <dbReference type="NCBI Taxonomy" id="143900"/>
    <lineage>
        <taxon>Eukaryota</taxon>
        <taxon>Metazoa</taxon>
        <taxon>Chordata</taxon>
        <taxon>Craniata</taxon>
        <taxon>Vertebrata</taxon>
        <taxon>Euteleostomi</taxon>
        <taxon>Actinopterygii</taxon>
        <taxon>Neopterygii</taxon>
        <taxon>Teleostei</taxon>
        <taxon>Notacanthiformes</taxon>
        <taxon>Halosauridae</taxon>
        <taxon>Aldrovandia</taxon>
    </lineage>
</organism>
<dbReference type="InterPro" id="IPR000082">
    <property type="entry name" value="SEA_dom"/>
</dbReference>